<gene>
    <name evidence="12" type="ORF">LNINA_LOCUS7570</name>
</gene>
<evidence type="ECO:0000256" key="2">
    <source>
        <dbReference type="ARBA" id="ARBA00022525"/>
    </source>
</evidence>
<evidence type="ECO:0000256" key="3">
    <source>
        <dbReference type="ARBA" id="ARBA00022670"/>
    </source>
</evidence>
<dbReference type="InterPro" id="IPR018114">
    <property type="entry name" value="TRYPSIN_HIS"/>
</dbReference>
<keyword evidence="2" id="KW-0964">Secreted</keyword>
<dbReference type="SMART" id="SM00020">
    <property type="entry name" value="Tryp_SPc"/>
    <property type="match status" value="1"/>
</dbReference>
<evidence type="ECO:0000313" key="12">
    <source>
        <dbReference type="EMBL" id="CAK1548150.1"/>
    </source>
</evidence>
<comment type="catalytic activity">
    <reaction evidence="7">
        <text>Preferential cleavage: Arg-|-Xaa, Lys-|-Xaa.</text>
        <dbReference type="EC" id="3.4.21.4"/>
    </reaction>
</comment>
<evidence type="ECO:0000256" key="7">
    <source>
        <dbReference type="ARBA" id="ARBA00036320"/>
    </source>
</evidence>
<keyword evidence="4 9" id="KW-0378">Hydrolase</keyword>
<keyword evidence="13" id="KW-1185">Reference proteome</keyword>
<dbReference type="PRINTS" id="PR00722">
    <property type="entry name" value="CHYMOTRYPSIN"/>
</dbReference>
<dbReference type="EC" id="3.4.21.4" evidence="8"/>
<dbReference type="InterPro" id="IPR033116">
    <property type="entry name" value="TRYPSIN_SER"/>
</dbReference>
<dbReference type="PROSITE" id="PS00134">
    <property type="entry name" value="TRYPSIN_HIS"/>
    <property type="match status" value="1"/>
</dbReference>
<evidence type="ECO:0000256" key="5">
    <source>
        <dbReference type="ARBA" id="ARBA00022825"/>
    </source>
</evidence>
<feature type="domain" description="Peptidase S1" evidence="11">
    <location>
        <begin position="25"/>
        <end position="248"/>
    </location>
</feature>
<keyword evidence="3 9" id="KW-0645">Protease</keyword>
<protein>
    <recommendedName>
        <fullName evidence="8">trypsin</fullName>
        <ecNumber evidence="8">3.4.21.4</ecNumber>
    </recommendedName>
</protein>
<evidence type="ECO:0000256" key="1">
    <source>
        <dbReference type="ARBA" id="ARBA00004613"/>
    </source>
</evidence>
<evidence type="ECO:0000256" key="6">
    <source>
        <dbReference type="ARBA" id="ARBA00023157"/>
    </source>
</evidence>
<evidence type="ECO:0000259" key="11">
    <source>
        <dbReference type="PROSITE" id="PS50240"/>
    </source>
</evidence>
<feature type="chain" id="PRO_5043673567" description="trypsin" evidence="10">
    <location>
        <begin position="19"/>
        <end position="249"/>
    </location>
</feature>
<comment type="caution">
    <text evidence="12">The sequence shown here is derived from an EMBL/GenBank/DDBJ whole genome shotgun (WGS) entry which is preliminary data.</text>
</comment>
<dbReference type="PROSITE" id="PS50240">
    <property type="entry name" value="TRYPSIN_DOM"/>
    <property type="match status" value="1"/>
</dbReference>
<evidence type="ECO:0000256" key="8">
    <source>
        <dbReference type="ARBA" id="ARBA00038868"/>
    </source>
</evidence>
<sequence length="249" mass="27770">MFKLFLCFITVLPVLVFCDEEETRIVGGSNAPDGAVPYIVSISQEYGGKLHHICGGSIIDKHWILTAAHCFRQEFTPTVVAGTNNISKGGKRYKVGSIIVHEKYLKYKPEYNDIALLKLSTEIEYTEKIQPVELTTEDPKPGTVCILAGWGYVDKDRKKRATDLQIIELKTISKDCRRMSKVDRKQNICTFTKNGEGACQGDSGGPLVAKASKKQIGIVSWGVPCAYGSPDVYTSVYAYRDWINKHIKK</sequence>
<keyword evidence="10" id="KW-0732">Signal</keyword>
<dbReference type="InterPro" id="IPR043504">
    <property type="entry name" value="Peptidase_S1_PA_chymotrypsin"/>
</dbReference>
<reference evidence="12 13" key="1">
    <citation type="submission" date="2023-11" db="EMBL/GenBank/DDBJ databases">
        <authorList>
            <person name="Okamura Y."/>
        </authorList>
    </citation>
    <scope>NUCLEOTIDE SEQUENCE [LARGE SCALE GENOMIC DNA]</scope>
</reference>
<dbReference type="EMBL" id="CAVLEF010000010">
    <property type="protein sequence ID" value="CAK1548150.1"/>
    <property type="molecule type" value="Genomic_DNA"/>
</dbReference>
<keyword evidence="6" id="KW-1015">Disulfide bond</keyword>
<dbReference type="PANTHER" id="PTHR24252">
    <property type="entry name" value="ACROSIN-RELATED"/>
    <property type="match status" value="1"/>
</dbReference>
<dbReference type="FunFam" id="2.40.10.10:FF:000047">
    <property type="entry name" value="Trypsin eta"/>
    <property type="match status" value="1"/>
</dbReference>
<dbReference type="InterPro" id="IPR001314">
    <property type="entry name" value="Peptidase_S1A"/>
</dbReference>
<dbReference type="Gene3D" id="2.40.10.10">
    <property type="entry name" value="Trypsin-like serine proteases"/>
    <property type="match status" value="2"/>
</dbReference>
<dbReference type="PANTHER" id="PTHR24252:SF17">
    <property type="entry name" value="SUPPRESSOR OF TUMORIGENICITY 14 PROTEIN HOMOLOG-RELATED"/>
    <property type="match status" value="1"/>
</dbReference>
<dbReference type="GO" id="GO:0005576">
    <property type="term" value="C:extracellular region"/>
    <property type="evidence" value="ECO:0007669"/>
    <property type="project" value="UniProtKB-SubCell"/>
</dbReference>
<dbReference type="InterPro" id="IPR009003">
    <property type="entry name" value="Peptidase_S1_PA"/>
</dbReference>
<evidence type="ECO:0000256" key="9">
    <source>
        <dbReference type="RuleBase" id="RU363034"/>
    </source>
</evidence>
<dbReference type="GO" id="GO:0016485">
    <property type="term" value="P:protein processing"/>
    <property type="evidence" value="ECO:0007669"/>
    <property type="project" value="UniProtKB-ARBA"/>
</dbReference>
<evidence type="ECO:0000313" key="13">
    <source>
        <dbReference type="Proteomes" id="UP001497472"/>
    </source>
</evidence>
<dbReference type="SUPFAM" id="SSF50494">
    <property type="entry name" value="Trypsin-like serine proteases"/>
    <property type="match status" value="1"/>
</dbReference>
<proteinExistence type="predicted"/>
<dbReference type="PROSITE" id="PS00135">
    <property type="entry name" value="TRYPSIN_SER"/>
    <property type="match status" value="1"/>
</dbReference>
<comment type="subcellular location">
    <subcellularLocation>
        <location evidence="1">Secreted</location>
    </subcellularLocation>
</comment>
<accession>A0AAV1JI78</accession>
<dbReference type="CDD" id="cd00190">
    <property type="entry name" value="Tryp_SPc"/>
    <property type="match status" value="1"/>
</dbReference>
<dbReference type="GO" id="GO:0004252">
    <property type="term" value="F:serine-type endopeptidase activity"/>
    <property type="evidence" value="ECO:0007669"/>
    <property type="project" value="UniProtKB-EC"/>
</dbReference>
<dbReference type="AlphaFoldDB" id="A0AAV1JI78"/>
<name>A0AAV1JI78_9NEOP</name>
<evidence type="ECO:0000256" key="10">
    <source>
        <dbReference type="SAM" id="SignalP"/>
    </source>
</evidence>
<keyword evidence="5 9" id="KW-0720">Serine protease</keyword>
<dbReference type="Proteomes" id="UP001497472">
    <property type="component" value="Unassembled WGS sequence"/>
</dbReference>
<evidence type="ECO:0000256" key="4">
    <source>
        <dbReference type="ARBA" id="ARBA00022801"/>
    </source>
</evidence>
<organism evidence="12 13">
    <name type="scientific">Leptosia nina</name>
    <dbReference type="NCBI Taxonomy" id="320188"/>
    <lineage>
        <taxon>Eukaryota</taxon>
        <taxon>Metazoa</taxon>
        <taxon>Ecdysozoa</taxon>
        <taxon>Arthropoda</taxon>
        <taxon>Hexapoda</taxon>
        <taxon>Insecta</taxon>
        <taxon>Pterygota</taxon>
        <taxon>Neoptera</taxon>
        <taxon>Endopterygota</taxon>
        <taxon>Lepidoptera</taxon>
        <taxon>Glossata</taxon>
        <taxon>Ditrysia</taxon>
        <taxon>Papilionoidea</taxon>
        <taxon>Pieridae</taxon>
        <taxon>Pierinae</taxon>
        <taxon>Leptosia</taxon>
    </lineage>
</organism>
<dbReference type="Pfam" id="PF00089">
    <property type="entry name" value="Trypsin"/>
    <property type="match status" value="1"/>
</dbReference>
<feature type="signal peptide" evidence="10">
    <location>
        <begin position="1"/>
        <end position="18"/>
    </location>
</feature>
<dbReference type="InterPro" id="IPR001254">
    <property type="entry name" value="Trypsin_dom"/>
</dbReference>